<feature type="region of interest" description="Disordered" evidence="2">
    <location>
        <begin position="1014"/>
        <end position="1232"/>
    </location>
</feature>
<dbReference type="SUPFAM" id="SSF46934">
    <property type="entry name" value="UBA-like"/>
    <property type="match status" value="1"/>
</dbReference>
<keyword evidence="1" id="KW-0175">Coiled coil</keyword>
<dbReference type="InterPro" id="IPR000261">
    <property type="entry name" value="EH_dom"/>
</dbReference>
<dbReference type="GO" id="GO:0032467">
    <property type="term" value="P:positive regulation of cytokinesis"/>
    <property type="evidence" value="ECO:0007669"/>
    <property type="project" value="EnsemblFungi"/>
</dbReference>
<dbReference type="Gene3D" id="1.10.287.1490">
    <property type="match status" value="1"/>
</dbReference>
<feature type="region of interest" description="Disordered" evidence="2">
    <location>
        <begin position="632"/>
        <end position="653"/>
    </location>
</feature>
<feature type="region of interest" description="Disordered" evidence="2">
    <location>
        <begin position="364"/>
        <end position="488"/>
    </location>
</feature>
<dbReference type="GO" id="GO:0043130">
    <property type="term" value="F:ubiquitin binding"/>
    <property type="evidence" value="ECO:0007669"/>
    <property type="project" value="EnsemblFungi"/>
</dbReference>
<dbReference type="eggNOG" id="KOG0998">
    <property type="taxonomic scope" value="Eukaryota"/>
</dbReference>
<feature type="compositionally biased region" description="Basic and acidic residues" evidence="2">
    <location>
        <begin position="1179"/>
        <end position="1190"/>
    </location>
</feature>
<dbReference type="SMART" id="SM00054">
    <property type="entry name" value="EFh"/>
    <property type="match status" value="4"/>
</dbReference>
<dbReference type="GO" id="GO:0016197">
    <property type="term" value="P:endosomal transport"/>
    <property type="evidence" value="ECO:0007669"/>
    <property type="project" value="TreeGrafter"/>
</dbReference>
<dbReference type="GeneID" id="11494125"/>
<dbReference type="InterPro" id="IPR009060">
    <property type="entry name" value="UBA-like_sf"/>
</dbReference>
<feature type="domain" description="EH" evidence="4">
    <location>
        <begin position="14"/>
        <end position="104"/>
    </location>
</feature>
<gene>
    <name evidence="6" type="primary">NDAI0J00530</name>
    <name evidence="6" type="ordered locus">NDAI_0J00530</name>
</gene>
<name>G0WGL7_NAUDC</name>
<dbReference type="PANTHER" id="PTHR11216:SF170">
    <property type="entry name" value="DYNAMIN ASSOCIATED PROTEIN 160, ISOFORM D"/>
    <property type="match status" value="1"/>
</dbReference>
<dbReference type="InterPro" id="IPR002048">
    <property type="entry name" value="EF_hand_dom"/>
</dbReference>
<dbReference type="GO" id="GO:0005886">
    <property type="term" value="C:plasma membrane"/>
    <property type="evidence" value="ECO:0007669"/>
    <property type="project" value="TreeGrafter"/>
</dbReference>
<dbReference type="RefSeq" id="XP_003672188.1">
    <property type="nucleotide sequence ID" value="XM_003672140.1"/>
</dbReference>
<dbReference type="PROSITE" id="PS50031">
    <property type="entry name" value="EH"/>
    <property type="match status" value="3"/>
</dbReference>
<feature type="domain" description="EF-hand" evidence="5">
    <location>
        <begin position="47"/>
        <end position="82"/>
    </location>
</feature>
<dbReference type="Proteomes" id="UP000000689">
    <property type="component" value="Chromosome 10"/>
</dbReference>
<feature type="compositionally biased region" description="Low complexity" evidence="2">
    <location>
        <begin position="419"/>
        <end position="462"/>
    </location>
</feature>
<dbReference type="Gene3D" id="1.10.238.10">
    <property type="entry name" value="EF-hand"/>
    <property type="match status" value="3"/>
</dbReference>
<dbReference type="CDD" id="cd14285">
    <property type="entry name" value="UBA_scEDE1_like"/>
    <property type="match status" value="1"/>
</dbReference>
<dbReference type="SMART" id="SM00027">
    <property type="entry name" value="EH"/>
    <property type="match status" value="3"/>
</dbReference>
<dbReference type="GO" id="GO:0044396">
    <property type="term" value="P:actin cortical patch organization"/>
    <property type="evidence" value="ECO:0007669"/>
    <property type="project" value="EnsemblFungi"/>
</dbReference>
<feature type="compositionally biased region" description="Polar residues" evidence="2">
    <location>
        <begin position="399"/>
        <end position="418"/>
    </location>
</feature>
<feature type="compositionally biased region" description="Polar residues" evidence="2">
    <location>
        <begin position="473"/>
        <end position="488"/>
    </location>
</feature>
<feature type="coiled-coil region" evidence="1">
    <location>
        <begin position="757"/>
        <end position="858"/>
    </location>
</feature>
<feature type="coiled-coil region" evidence="1">
    <location>
        <begin position="579"/>
        <end position="606"/>
    </location>
</feature>
<dbReference type="PANTHER" id="PTHR11216">
    <property type="entry name" value="EH DOMAIN"/>
    <property type="match status" value="1"/>
</dbReference>
<protein>
    <recommendedName>
        <fullName evidence="8">Actin cytoskeleton-regulatory complex protein PAN1</fullName>
    </recommendedName>
</protein>
<dbReference type="OrthoDB" id="524326at2759"/>
<dbReference type="InterPro" id="IPR015940">
    <property type="entry name" value="UBA"/>
</dbReference>
<dbReference type="InterPro" id="IPR011992">
    <property type="entry name" value="EF-hand-dom_pair"/>
</dbReference>
<evidence type="ECO:0000259" key="3">
    <source>
        <dbReference type="PROSITE" id="PS50030"/>
    </source>
</evidence>
<dbReference type="PROSITE" id="PS50030">
    <property type="entry name" value="UBA"/>
    <property type="match status" value="1"/>
</dbReference>
<sequence length="1389" mass="153236">MSSIVFRTPLTSEEQSVYGNKFVQLDKEDLGVVTGEALRPVFAASGLSAQILSQIWSMVDINNKGFLNKQEFSAAMRIIGNLQQNPSLPINSQLYEQPPKVLPNLDQTQTQNLASTSTPTSNIPIPSHNDIAKFSQLFDRTANGSQRLPGDAAKEIFLKARLPVQTLGEIWALCDRNTAGSLDKTEFIMAMYLIQLSMTNHPSLTPFPASLSPQLWQAINVTASATVASPSTQVPLSNHSTGNSTQPLQRQSTISRLSSGAFSNASSDWSLSQEQKKQFDMIFDALDKNHQGSLGSQVLVPFFLSSRLNQDTLANVWDLADIHNNAEFTKLEFAIAMFLIQKKNSGIDLPDVIPNELLNSPALGLFNNNNNNNNATVQSQLPSPPPQQQQQMQVPSRSTKPSFQDTNTQNPVQPQIPQNSNNGSLNDLLGLNNSFSSPPPQQQQQQHVLRNDTNNSFTNSSSPIKSTPPAVPTHSSMNMKKFNPTSNFGQNIIKEDEEYNAPPPLQQHNQMQNLQQKSISPVQRSASVSLPQVPDFSSLGMPSVQSPLNNMNKSATAGSGFGFSNNNDLFADGEASAQLSTATTDLANLSNQVNSLSKQASITNDKKSRAVQELKRVNDMKASIESKLSTLRKTHDSNVKETESLESQLVQSNKQTESLKQQLAVTEANYHAIESKLNELTEQLSTSQETNNTLKEQITNLNSMMATLQSQLNEKQTHVKQERSMVDVNSKQLELNQITVGNLQKEINGLDEKLKIYLTKQNELNEYQKTIEDQHAQLQSKYTSLDEKNNDLNERELQLNDRNNQIEEQEKIYNDHVQQLNKMFDELSERKKKFDLANEDLERQHLEYANSVQELAERQMTLAMGELPEDAKEIIQTKNEKTVSKFVDDTIIDNNDTNNDEEELDENDEEIKTEKTISDVFDRDIPNVGSTSEGGDAINSVAGEPVPSTGQTNQHTDEEAAQTLADRFEGDLNEYGIPRTQSLTSSVANNAPQSVRGETEVPTTLEDKLNGVTLDTPSLPVANVPTTATSEKTEIQDLTQKEESDLATPTAATTAEEKTLEEPYVPGGWEDANEQVQKPAAIGNDIPVVTEPTNIESDNESDNSIEKSPDLTEAQAFPSEQQKHPVNEEFPPMQELPVEESDSSSSSDDEFEDTREIASPTVPTLTAPIQRTLEQDSQYEEKHVQPKKDAFDDEFANLEEAAVEEEEDEPTKEDVEHNNAQSLTEGKDDLDGEGFETIEHQDLDTELQQNAFTGSLTTEASPIITSQPQAESQGFPVGYPNQLTQASQNATQNVSNDEWDEIFAGFGNSNNGAANANQTKNIAVTQPLSQPPIVNNSSNPVNRKIATTPKSLAIEELSGMGFSEEEATNALKKCNWDLDAATNFLLDGA</sequence>
<organism evidence="6 7">
    <name type="scientific">Naumovozyma dairenensis (strain ATCC 10597 / BCRC 20456 / CBS 421 / NBRC 0211 / NRRL Y-12639)</name>
    <name type="common">Saccharomyces dairenensis</name>
    <dbReference type="NCBI Taxonomy" id="1071378"/>
    <lineage>
        <taxon>Eukaryota</taxon>
        <taxon>Fungi</taxon>
        <taxon>Dikarya</taxon>
        <taxon>Ascomycota</taxon>
        <taxon>Saccharomycotina</taxon>
        <taxon>Saccharomycetes</taxon>
        <taxon>Saccharomycetales</taxon>
        <taxon>Saccharomycetaceae</taxon>
        <taxon>Naumovozyma</taxon>
    </lineage>
</organism>
<dbReference type="GO" id="GO:0005935">
    <property type="term" value="C:cellular bud neck"/>
    <property type="evidence" value="ECO:0007669"/>
    <property type="project" value="EnsemblFungi"/>
</dbReference>
<dbReference type="GO" id="GO:0005934">
    <property type="term" value="C:cellular bud tip"/>
    <property type="evidence" value="ECO:0007669"/>
    <property type="project" value="EnsemblFungi"/>
</dbReference>
<evidence type="ECO:0008006" key="8">
    <source>
        <dbReference type="Google" id="ProtNLM"/>
    </source>
</evidence>
<dbReference type="GO" id="GO:0032880">
    <property type="term" value="P:regulation of protein localization"/>
    <property type="evidence" value="ECO:0007669"/>
    <property type="project" value="EnsemblFungi"/>
</dbReference>
<feature type="compositionally biased region" description="Basic and acidic residues" evidence="2">
    <location>
        <begin position="1031"/>
        <end position="1044"/>
    </location>
</feature>
<dbReference type="SMART" id="SM00165">
    <property type="entry name" value="UBA"/>
    <property type="match status" value="1"/>
</dbReference>
<keyword evidence="7" id="KW-1185">Reference proteome</keyword>
<dbReference type="Pfam" id="PF00627">
    <property type="entry name" value="UBA"/>
    <property type="match status" value="1"/>
</dbReference>
<feature type="domain" description="EH" evidence="4">
    <location>
        <begin position="130"/>
        <end position="222"/>
    </location>
</feature>
<dbReference type="PROSITE" id="PS50222">
    <property type="entry name" value="EF_HAND_2"/>
    <property type="match status" value="2"/>
</dbReference>
<feature type="compositionally biased region" description="Acidic residues" evidence="2">
    <location>
        <begin position="1137"/>
        <end position="1153"/>
    </location>
</feature>
<feature type="domain" description="EH" evidence="4">
    <location>
        <begin position="275"/>
        <end position="364"/>
    </location>
</feature>
<dbReference type="OMA" id="DYQKFSQ"/>
<accession>G0WGL7</accession>
<dbReference type="EMBL" id="HE580276">
    <property type="protein sequence ID" value="CCD26945.1"/>
    <property type="molecule type" value="Genomic_DNA"/>
</dbReference>
<feature type="domain" description="EF-hand" evidence="5">
    <location>
        <begin position="162"/>
        <end position="197"/>
    </location>
</feature>
<dbReference type="SUPFAM" id="SSF47473">
    <property type="entry name" value="EF-hand"/>
    <property type="match status" value="3"/>
</dbReference>
<evidence type="ECO:0000313" key="7">
    <source>
        <dbReference type="Proteomes" id="UP000000689"/>
    </source>
</evidence>
<feature type="domain" description="UBA" evidence="3">
    <location>
        <begin position="1346"/>
        <end position="1388"/>
    </location>
</feature>
<dbReference type="GO" id="GO:0005509">
    <property type="term" value="F:calcium ion binding"/>
    <property type="evidence" value="ECO:0007669"/>
    <property type="project" value="InterPro"/>
</dbReference>
<evidence type="ECO:0000256" key="1">
    <source>
        <dbReference type="SAM" id="Coils"/>
    </source>
</evidence>
<feature type="compositionally biased region" description="Acidic residues" evidence="2">
    <location>
        <begin position="1191"/>
        <end position="1211"/>
    </location>
</feature>
<evidence type="ECO:0000256" key="2">
    <source>
        <dbReference type="SAM" id="MobiDB-lite"/>
    </source>
</evidence>
<evidence type="ECO:0000259" key="5">
    <source>
        <dbReference type="PROSITE" id="PS50222"/>
    </source>
</evidence>
<dbReference type="Pfam" id="PF12763">
    <property type="entry name" value="EH"/>
    <property type="match status" value="3"/>
</dbReference>
<feature type="compositionally biased region" description="Basic and acidic residues" evidence="2">
    <location>
        <begin position="633"/>
        <end position="643"/>
    </location>
</feature>
<dbReference type="Gene3D" id="1.10.8.10">
    <property type="entry name" value="DNA helicase RuvA subunit, C-terminal domain"/>
    <property type="match status" value="1"/>
</dbReference>
<dbReference type="KEGG" id="ndi:NDAI_0J00530"/>
<dbReference type="CDD" id="cd00052">
    <property type="entry name" value="EH"/>
    <property type="match status" value="3"/>
</dbReference>
<dbReference type="GO" id="GO:0030479">
    <property type="term" value="C:actin cortical patch"/>
    <property type="evidence" value="ECO:0007669"/>
    <property type="project" value="EnsemblFungi"/>
</dbReference>
<feature type="compositionally biased region" description="Low complexity" evidence="2">
    <location>
        <begin position="367"/>
        <end position="381"/>
    </location>
</feature>
<dbReference type="HOGENOM" id="CLU_002993_0_0_1"/>
<feature type="region of interest" description="Disordered" evidence="2">
    <location>
        <begin position="923"/>
        <end position="957"/>
    </location>
</feature>
<proteinExistence type="predicted"/>
<dbReference type="GO" id="GO:0006897">
    <property type="term" value="P:endocytosis"/>
    <property type="evidence" value="ECO:0007669"/>
    <property type="project" value="EnsemblFungi"/>
</dbReference>
<reference evidence="6 7" key="1">
    <citation type="journal article" date="2011" name="Proc. Natl. Acad. Sci. U.S.A.">
        <title>Evolutionary erosion of yeast sex chromosomes by mating-type switching accidents.</title>
        <authorList>
            <person name="Gordon J.L."/>
            <person name="Armisen D."/>
            <person name="Proux-Wera E."/>
            <person name="Oheigeartaigh S.S."/>
            <person name="Byrne K.P."/>
            <person name="Wolfe K.H."/>
        </authorList>
    </citation>
    <scope>NUCLEOTIDE SEQUENCE [LARGE SCALE GENOMIC DNA]</scope>
    <source>
        <strain evidence="7">ATCC 10597 / BCRC 20456 / CBS 421 / NBRC 0211 / NRRL Y-12639</strain>
    </source>
</reference>
<evidence type="ECO:0000259" key="4">
    <source>
        <dbReference type="PROSITE" id="PS50031"/>
    </source>
</evidence>
<evidence type="ECO:0000313" key="6">
    <source>
        <dbReference type="EMBL" id="CCD26945.1"/>
    </source>
</evidence>
<dbReference type="STRING" id="1071378.G0WGL7"/>
<dbReference type="GO" id="GO:0030968">
    <property type="term" value="P:endoplasmic reticulum unfolded protein response"/>
    <property type="evidence" value="ECO:0007669"/>
    <property type="project" value="EnsemblFungi"/>
</dbReference>
<feature type="compositionally biased region" description="Low complexity" evidence="2">
    <location>
        <begin position="388"/>
        <end position="398"/>
    </location>
</feature>